<feature type="compositionally biased region" description="Basic and acidic residues" evidence="4">
    <location>
        <begin position="104"/>
        <end position="158"/>
    </location>
</feature>
<evidence type="ECO:0000259" key="5">
    <source>
        <dbReference type="PROSITE" id="PS51203"/>
    </source>
</evidence>
<dbReference type="FunFam" id="2.60.40.790:FF:000001">
    <property type="entry name" value="Nuclear migration protein nudC"/>
    <property type="match status" value="1"/>
</dbReference>
<proteinExistence type="predicted"/>
<dbReference type="AlphaFoldDB" id="A0A443NP17"/>
<evidence type="ECO:0000256" key="1">
    <source>
        <dbReference type="ARBA" id="ARBA00004463"/>
    </source>
</evidence>
<dbReference type="EMBL" id="QPKB01000003">
    <property type="protein sequence ID" value="RWR80278.1"/>
    <property type="molecule type" value="Genomic_DNA"/>
</dbReference>
<dbReference type="OrthoDB" id="416217at2759"/>
<comment type="subcellular location">
    <subcellularLocation>
        <location evidence="1">Cytoplasmic granule</location>
    </subcellularLocation>
</comment>
<organism evidence="6 7">
    <name type="scientific">Cinnamomum micranthum f. kanehirae</name>
    <dbReference type="NCBI Taxonomy" id="337451"/>
    <lineage>
        <taxon>Eukaryota</taxon>
        <taxon>Viridiplantae</taxon>
        <taxon>Streptophyta</taxon>
        <taxon>Embryophyta</taxon>
        <taxon>Tracheophyta</taxon>
        <taxon>Spermatophyta</taxon>
        <taxon>Magnoliopsida</taxon>
        <taxon>Magnoliidae</taxon>
        <taxon>Laurales</taxon>
        <taxon>Lauraceae</taxon>
        <taxon>Cinnamomum</taxon>
    </lineage>
</organism>
<dbReference type="GO" id="GO:0006457">
    <property type="term" value="P:protein folding"/>
    <property type="evidence" value="ECO:0007669"/>
    <property type="project" value="TreeGrafter"/>
</dbReference>
<dbReference type="PANTHER" id="PTHR12356">
    <property type="entry name" value="NUCLEAR MOVEMENT PROTEIN NUDC"/>
    <property type="match status" value="1"/>
</dbReference>
<feature type="region of interest" description="Disordered" evidence="4">
    <location>
        <begin position="102"/>
        <end position="180"/>
    </location>
</feature>
<keyword evidence="2" id="KW-0963">Cytoplasm</keyword>
<evidence type="ECO:0000256" key="2">
    <source>
        <dbReference type="ARBA" id="ARBA00022490"/>
    </source>
</evidence>
<feature type="compositionally biased region" description="Polar residues" evidence="4">
    <location>
        <begin position="165"/>
        <end position="175"/>
    </location>
</feature>
<dbReference type="GO" id="GO:0005737">
    <property type="term" value="C:cytoplasm"/>
    <property type="evidence" value="ECO:0007669"/>
    <property type="project" value="TreeGrafter"/>
</dbReference>
<feature type="domain" description="CS" evidence="5">
    <location>
        <begin position="177"/>
        <end position="266"/>
    </location>
</feature>
<dbReference type="PROSITE" id="PS51203">
    <property type="entry name" value="CS"/>
    <property type="match status" value="1"/>
</dbReference>
<dbReference type="Pfam" id="PF04969">
    <property type="entry name" value="CS"/>
    <property type="match status" value="1"/>
</dbReference>
<dbReference type="InterPro" id="IPR007052">
    <property type="entry name" value="CS_dom"/>
</dbReference>
<sequence>MPIFEINNYKDFLLVARFGSLASWRWKNPNNQNPTSSSPLPEPSLLSSSAIGPYDEALSQILDPQNPLLFLEIAIDFVRRKSDLFYDESAVKKINALVSAAKAKASEERRKKKEADEKASEDARKAEQQQRLKETKSEAAPKKDAAPAKESKEEKSDATEAASGKGNTRSPNSGNGLDLDDYSWTQTLQEVTVNVPVPQGTKSRFVKCETKKNHLTVGLKGQPPVIDGELFQSVKVDDCFWSIEDGKFISVLLTKQNQMEWWKCLVKGGPEVDTQKVEPEASKLSDLDPETRQTVEKMMYDQRQKSMGLPTSDEMQKQEMLKKFMAEHPEMDFSRAKIA</sequence>
<evidence type="ECO:0000313" key="7">
    <source>
        <dbReference type="Proteomes" id="UP000283530"/>
    </source>
</evidence>
<evidence type="ECO:0000256" key="3">
    <source>
        <dbReference type="ARBA" id="ARBA00053226"/>
    </source>
</evidence>
<evidence type="ECO:0000313" key="6">
    <source>
        <dbReference type="EMBL" id="RWR80278.1"/>
    </source>
</evidence>
<comment type="function">
    <text evidence="3">Small heat shock protein required for the establishment of auxin gradients and for patterning of the apical domain of the embryo. Involved in the specification of the cotyledon primordia. Also required for normal inflorescence and floral meristem function, normal developmental patterning and thermotolerance. Acts as a molecular chaperone.</text>
</comment>
<dbReference type="Gene3D" id="2.60.40.790">
    <property type="match status" value="1"/>
</dbReference>
<name>A0A443NP17_9MAGN</name>
<dbReference type="PANTHER" id="PTHR12356:SF3">
    <property type="entry name" value="NUCLEAR MIGRATION PROTEIN NUDC"/>
    <property type="match status" value="1"/>
</dbReference>
<gene>
    <name evidence="6" type="ORF">CKAN_00891000</name>
</gene>
<accession>A0A443NP17</accession>
<dbReference type="Proteomes" id="UP000283530">
    <property type="component" value="Unassembled WGS sequence"/>
</dbReference>
<evidence type="ECO:0000256" key="4">
    <source>
        <dbReference type="SAM" id="MobiDB-lite"/>
    </source>
</evidence>
<comment type="caution">
    <text evidence="6">The sequence shown here is derived from an EMBL/GenBank/DDBJ whole genome shotgun (WGS) entry which is preliminary data.</text>
</comment>
<dbReference type="STRING" id="337451.A0A443NP17"/>
<keyword evidence="7" id="KW-1185">Reference proteome</keyword>
<dbReference type="InterPro" id="IPR037898">
    <property type="entry name" value="NudC_fam"/>
</dbReference>
<dbReference type="CDD" id="cd06467">
    <property type="entry name" value="p23_NUDC_like"/>
    <property type="match status" value="1"/>
</dbReference>
<reference evidence="6 7" key="1">
    <citation type="journal article" date="2019" name="Nat. Plants">
        <title>Stout camphor tree genome fills gaps in understanding of flowering plant genome evolution.</title>
        <authorList>
            <person name="Chaw S.M."/>
            <person name="Liu Y.C."/>
            <person name="Wu Y.W."/>
            <person name="Wang H.Y."/>
            <person name="Lin C.I."/>
            <person name="Wu C.S."/>
            <person name="Ke H.M."/>
            <person name="Chang L.Y."/>
            <person name="Hsu C.Y."/>
            <person name="Yang H.T."/>
            <person name="Sudianto E."/>
            <person name="Hsu M.H."/>
            <person name="Wu K.P."/>
            <person name="Wang L.N."/>
            <person name="Leebens-Mack J.H."/>
            <person name="Tsai I.J."/>
        </authorList>
    </citation>
    <scope>NUCLEOTIDE SEQUENCE [LARGE SCALE GENOMIC DNA]</scope>
    <source>
        <strain evidence="7">cv. Chaw 1501</strain>
        <tissue evidence="6">Young leaves</tissue>
    </source>
</reference>
<dbReference type="SUPFAM" id="SSF49764">
    <property type="entry name" value="HSP20-like chaperones"/>
    <property type="match status" value="1"/>
</dbReference>
<dbReference type="GO" id="GO:0051082">
    <property type="term" value="F:unfolded protein binding"/>
    <property type="evidence" value="ECO:0007669"/>
    <property type="project" value="TreeGrafter"/>
</dbReference>
<dbReference type="InterPro" id="IPR008978">
    <property type="entry name" value="HSP20-like_chaperone"/>
</dbReference>
<protein>
    <submittedName>
        <fullName evidence="6">Protein BOBBER 1</fullName>
    </submittedName>
</protein>